<reference evidence="2 3" key="1">
    <citation type="submission" date="2019-03" db="EMBL/GenBank/DDBJ databases">
        <title>Genomic Encyclopedia of Archaeal and Bacterial Type Strains, Phase II (KMG-II): from individual species to whole genera.</title>
        <authorList>
            <person name="Goeker M."/>
        </authorList>
    </citation>
    <scope>NUCLEOTIDE SEQUENCE [LARGE SCALE GENOMIC DNA]</scope>
    <source>
        <strain evidence="2 3">ATCC 700618</strain>
    </source>
</reference>
<dbReference type="Proteomes" id="UP000295518">
    <property type="component" value="Unassembled WGS sequence"/>
</dbReference>
<dbReference type="GO" id="GO:0009116">
    <property type="term" value="P:nucleoside metabolic process"/>
    <property type="evidence" value="ECO:0007669"/>
    <property type="project" value="InterPro"/>
</dbReference>
<dbReference type="InterPro" id="IPR000845">
    <property type="entry name" value="Nucleoside_phosphorylase_d"/>
</dbReference>
<dbReference type="GO" id="GO:0005829">
    <property type="term" value="C:cytosol"/>
    <property type="evidence" value="ECO:0007669"/>
    <property type="project" value="TreeGrafter"/>
</dbReference>
<proteinExistence type="predicted"/>
<dbReference type="GO" id="GO:0019284">
    <property type="term" value="P:L-methionine salvage from S-adenosylmethionine"/>
    <property type="evidence" value="ECO:0007669"/>
    <property type="project" value="TreeGrafter"/>
</dbReference>
<dbReference type="NCBIfam" id="NF005522">
    <property type="entry name" value="PRK07164.1"/>
    <property type="match status" value="1"/>
</dbReference>
<evidence type="ECO:0000313" key="3">
    <source>
        <dbReference type="Proteomes" id="UP000295518"/>
    </source>
</evidence>
<dbReference type="InterPro" id="IPR035994">
    <property type="entry name" value="Nucleoside_phosphorylase_sf"/>
</dbReference>
<dbReference type="EMBL" id="SNWN01000010">
    <property type="protein sequence ID" value="TDO20550.1"/>
    <property type="molecule type" value="Genomic_DNA"/>
</dbReference>
<dbReference type="GO" id="GO:0008782">
    <property type="term" value="F:adenosylhomocysteine nucleosidase activity"/>
    <property type="evidence" value="ECO:0007669"/>
    <property type="project" value="TreeGrafter"/>
</dbReference>
<keyword evidence="3" id="KW-1185">Reference proteome</keyword>
<dbReference type="PANTHER" id="PTHR46832">
    <property type="entry name" value="5'-METHYLTHIOADENOSINE/S-ADENOSYLHOMOCYSTEINE NUCLEOSIDASE"/>
    <property type="match status" value="1"/>
</dbReference>
<evidence type="ECO:0000259" key="1">
    <source>
        <dbReference type="Pfam" id="PF01048"/>
    </source>
</evidence>
<dbReference type="AlphaFoldDB" id="A0A4R6IE53"/>
<dbReference type="RefSeq" id="WP_094254551.1">
    <property type="nucleotide sequence ID" value="NZ_NNCE01000002.1"/>
</dbReference>
<gene>
    <name evidence="2" type="ORF">EI74_0386</name>
</gene>
<name>A0A4R6IE53_9MOLU</name>
<dbReference type="CDD" id="cd09008">
    <property type="entry name" value="MTAN"/>
    <property type="match status" value="1"/>
</dbReference>
<evidence type="ECO:0000313" key="2">
    <source>
        <dbReference type="EMBL" id="TDO20550.1"/>
    </source>
</evidence>
<protein>
    <submittedName>
        <fullName evidence="2">Adenosylhomocysteine nucleosidase</fullName>
    </submittedName>
</protein>
<dbReference type="SUPFAM" id="SSF53167">
    <property type="entry name" value="Purine and uridine phosphorylases"/>
    <property type="match status" value="1"/>
</dbReference>
<comment type="caution">
    <text evidence="2">The sequence shown here is derived from an EMBL/GenBank/DDBJ whole genome shotgun (WGS) entry which is preliminary data.</text>
</comment>
<organism evidence="2 3">
    <name type="scientific">Mycoplasma testudineum</name>
    <dbReference type="NCBI Taxonomy" id="244584"/>
    <lineage>
        <taxon>Bacteria</taxon>
        <taxon>Bacillati</taxon>
        <taxon>Mycoplasmatota</taxon>
        <taxon>Mollicutes</taxon>
        <taxon>Mycoplasmataceae</taxon>
        <taxon>Mycoplasma</taxon>
    </lineage>
</organism>
<dbReference type="PANTHER" id="PTHR46832:SF1">
    <property type="entry name" value="5'-METHYLTHIOADENOSINE_S-ADENOSYLHOMOCYSTEINE NUCLEOSIDASE"/>
    <property type="match status" value="1"/>
</dbReference>
<dbReference type="Pfam" id="PF01048">
    <property type="entry name" value="PNP_UDP_1"/>
    <property type="match status" value="1"/>
</dbReference>
<dbReference type="Gene3D" id="3.40.50.1580">
    <property type="entry name" value="Nucleoside phosphorylase domain"/>
    <property type="match status" value="1"/>
</dbReference>
<sequence length="219" mass="24504">MAKKTLHIIVADRMEIEIISQSGFAKVKVEDSKIRKYYFLEKGDVTLILVWSKIGLTNAAMTAQDMISRYNPKIIYNYGAVGSIRKEDLGKIFIISEASYGDVETPWYPLGQIPGESRNYPLFHNFRRSLPKARIASLNSFVSEFERAMYISQILTTTLFDMETAAIAQVALANKTAFTSVKAVSDVIDLNKKVSNEQINANIKQAAELAFPALLKIAI</sequence>
<accession>A0A4R6IE53</accession>
<dbReference type="GO" id="GO:0008930">
    <property type="term" value="F:methylthioadenosine nucleosidase activity"/>
    <property type="evidence" value="ECO:0007669"/>
    <property type="project" value="TreeGrafter"/>
</dbReference>
<feature type="domain" description="Nucleoside phosphorylase" evidence="1">
    <location>
        <begin position="8"/>
        <end position="213"/>
    </location>
</feature>
<dbReference type="OrthoDB" id="396418at2"/>